<comment type="caution">
    <text evidence="2">The sequence shown here is derived from an EMBL/GenBank/DDBJ whole genome shotgun (WGS) entry which is preliminary data.</text>
</comment>
<gene>
    <name evidence="2" type="ORF">J3D65DRAFT_601890</name>
</gene>
<keyword evidence="1" id="KW-0812">Transmembrane</keyword>
<organism evidence="2 3">
    <name type="scientific">Phyllosticta citribraziliensis</name>
    <dbReference type="NCBI Taxonomy" id="989973"/>
    <lineage>
        <taxon>Eukaryota</taxon>
        <taxon>Fungi</taxon>
        <taxon>Dikarya</taxon>
        <taxon>Ascomycota</taxon>
        <taxon>Pezizomycotina</taxon>
        <taxon>Dothideomycetes</taxon>
        <taxon>Dothideomycetes incertae sedis</taxon>
        <taxon>Botryosphaeriales</taxon>
        <taxon>Phyllostictaceae</taxon>
        <taxon>Phyllosticta</taxon>
    </lineage>
</organism>
<dbReference type="RefSeq" id="XP_066657134.1">
    <property type="nucleotide sequence ID" value="XM_066798065.1"/>
</dbReference>
<dbReference type="EMBL" id="JBBPEH010000004">
    <property type="protein sequence ID" value="KAK7539863.1"/>
    <property type="molecule type" value="Genomic_DNA"/>
</dbReference>
<reference evidence="2 3" key="1">
    <citation type="submission" date="2024-04" db="EMBL/GenBank/DDBJ databases">
        <title>Phyllosticta paracitricarpa is synonymous to the EU quarantine fungus P. citricarpa based on phylogenomic analyses.</title>
        <authorList>
            <consortium name="Lawrence Berkeley National Laboratory"/>
            <person name="Van ingen-buijs V.A."/>
            <person name="Van westerhoven A.C."/>
            <person name="Haridas S."/>
            <person name="Skiadas P."/>
            <person name="Martin F."/>
            <person name="Groenewald J.Z."/>
            <person name="Crous P.W."/>
            <person name="Seidl M.F."/>
        </authorList>
    </citation>
    <scope>NUCLEOTIDE SEQUENCE [LARGE SCALE GENOMIC DNA]</scope>
    <source>
        <strain evidence="2 3">CPC 17464</strain>
    </source>
</reference>
<feature type="transmembrane region" description="Helical" evidence="1">
    <location>
        <begin position="20"/>
        <end position="39"/>
    </location>
</feature>
<proteinExistence type="predicted"/>
<keyword evidence="1" id="KW-1133">Transmembrane helix</keyword>
<evidence type="ECO:0000256" key="1">
    <source>
        <dbReference type="SAM" id="Phobius"/>
    </source>
</evidence>
<name>A0ABR1LXF6_9PEZI</name>
<evidence type="ECO:0000313" key="2">
    <source>
        <dbReference type="EMBL" id="KAK7539863.1"/>
    </source>
</evidence>
<evidence type="ECO:0000313" key="3">
    <source>
        <dbReference type="Proteomes" id="UP001360953"/>
    </source>
</evidence>
<keyword evidence="3" id="KW-1185">Reference proteome</keyword>
<accession>A0ABR1LXF6</accession>
<keyword evidence="1" id="KW-0472">Membrane</keyword>
<sequence>MYALLQNAIVNAKTQPLEGLSRFGLVALPLFLFVLLFVVPRHQEILAFLAFLGRKALNQLCLLPGRLFSVCVWAVKTTPKAFWYVCVRTGFVTLRAPDPSYVTVLRADGTNELVQMQSAYE</sequence>
<dbReference type="Proteomes" id="UP001360953">
    <property type="component" value="Unassembled WGS sequence"/>
</dbReference>
<dbReference type="GeneID" id="92030971"/>
<protein>
    <submittedName>
        <fullName evidence="2">Uncharacterized protein</fullName>
    </submittedName>
</protein>